<dbReference type="SUPFAM" id="SSF53850">
    <property type="entry name" value="Periplasmic binding protein-like II"/>
    <property type="match status" value="1"/>
</dbReference>
<dbReference type="SUPFAM" id="SSF46785">
    <property type="entry name" value="Winged helix' DNA-binding domain"/>
    <property type="match status" value="1"/>
</dbReference>
<evidence type="ECO:0000313" key="7">
    <source>
        <dbReference type="Proteomes" id="UP001139031"/>
    </source>
</evidence>
<feature type="domain" description="HTH lysR-type" evidence="5">
    <location>
        <begin position="3"/>
        <end position="60"/>
    </location>
</feature>
<dbReference type="InterPro" id="IPR000847">
    <property type="entry name" value="LysR_HTH_N"/>
</dbReference>
<dbReference type="InterPro" id="IPR036388">
    <property type="entry name" value="WH-like_DNA-bd_sf"/>
</dbReference>
<sequence length="310" mass="33249">MLPDFNRLRVFFHVHEARSVSAAAAALHVTQSAVSQSLAKLEDELKAQLFVRRHRAIVPTAAGEALFAVVAPFVAGLQERVGQIHRARHELAGTLQIGAPVEFGSHRLPEVLAAFARVHPGVRFTLRLGHPAEIVPLLEEGRLDLGFADVFEGTGATGTRLAGFEVAPVMEEALLLIAAPAVEAELLQGSRAFARLAAARFVDYHASAPAVRGWFRHHFGRVPARLEPALAVESVQAVIAATSAGMGLGVVPAHTVARALASDELVAITTRRRALTNRISLVRLLDRVPSRLERSFVAFVTQALGKRASG</sequence>
<keyword evidence="4" id="KW-0804">Transcription</keyword>
<dbReference type="EMBL" id="JAIRAU010000016">
    <property type="protein sequence ID" value="MBZ5710498.1"/>
    <property type="molecule type" value="Genomic_DNA"/>
</dbReference>
<reference evidence="6" key="1">
    <citation type="submission" date="2021-08" db="EMBL/GenBank/DDBJ databases">
        <authorList>
            <person name="Stevens D.C."/>
        </authorList>
    </citation>
    <scope>NUCLEOTIDE SEQUENCE</scope>
    <source>
        <strain evidence="6">DSM 53165</strain>
    </source>
</reference>
<keyword evidence="2" id="KW-0805">Transcription regulation</keyword>
<evidence type="ECO:0000259" key="5">
    <source>
        <dbReference type="PROSITE" id="PS50931"/>
    </source>
</evidence>
<comment type="similarity">
    <text evidence="1">Belongs to the LysR transcriptional regulatory family.</text>
</comment>
<dbReference type="PANTHER" id="PTHR30126">
    <property type="entry name" value="HTH-TYPE TRANSCRIPTIONAL REGULATOR"/>
    <property type="match status" value="1"/>
</dbReference>
<evidence type="ECO:0000256" key="4">
    <source>
        <dbReference type="ARBA" id="ARBA00023163"/>
    </source>
</evidence>
<dbReference type="Pfam" id="PF03466">
    <property type="entry name" value="LysR_substrate"/>
    <property type="match status" value="1"/>
</dbReference>
<dbReference type="PANTHER" id="PTHR30126:SF39">
    <property type="entry name" value="HTH-TYPE TRANSCRIPTIONAL REGULATOR CYSL"/>
    <property type="match status" value="1"/>
</dbReference>
<accession>A0ABS7TQI9</accession>
<keyword evidence="3" id="KW-0238">DNA-binding</keyword>
<evidence type="ECO:0000256" key="1">
    <source>
        <dbReference type="ARBA" id="ARBA00009437"/>
    </source>
</evidence>
<name>A0ABS7TQI9_9BACT</name>
<dbReference type="PROSITE" id="PS50931">
    <property type="entry name" value="HTH_LYSR"/>
    <property type="match status" value="1"/>
</dbReference>
<dbReference type="RefSeq" id="WP_224192266.1">
    <property type="nucleotide sequence ID" value="NZ_JAIRAU010000016.1"/>
</dbReference>
<proteinExistence type="inferred from homology"/>
<dbReference type="Proteomes" id="UP001139031">
    <property type="component" value="Unassembled WGS sequence"/>
</dbReference>
<dbReference type="PRINTS" id="PR00039">
    <property type="entry name" value="HTHLYSR"/>
</dbReference>
<dbReference type="Pfam" id="PF00126">
    <property type="entry name" value="HTH_1"/>
    <property type="match status" value="1"/>
</dbReference>
<gene>
    <name evidence="6" type="ORF">K7C98_14660</name>
</gene>
<dbReference type="Gene3D" id="1.10.10.10">
    <property type="entry name" value="Winged helix-like DNA-binding domain superfamily/Winged helix DNA-binding domain"/>
    <property type="match status" value="1"/>
</dbReference>
<dbReference type="Gene3D" id="3.40.190.290">
    <property type="match status" value="1"/>
</dbReference>
<evidence type="ECO:0000313" key="6">
    <source>
        <dbReference type="EMBL" id="MBZ5710498.1"/>
    </source>
</evidence>
<protein>
    <submittedName>
        <fullName evidence="6">LysR family transcriptional regulator</fullName>
    </submittedName>
</protein>
<keyword evidence="7" id="KW-1185">Reference proteome</keyword>
<evidence type="ECO:0000256" key="3">
    <source>
        <dbReference type="ARBA" id="ARBA00023125"/>
    </source>
</evidence>
<comment type="caution">
    <text evidence="6">The sequence shown here is derived from an EMBL/GenBank/DDBJ whole genome shotgun (WGS) entry which is preliminary data.</text>
</comment>
<organism evidence="6 7">
    <name type="scientific">Nannocystis pusilla</name>
    <dbReference type="NCBI Taxonomy" id="889268"/>
    <lineage>
        <taxon>Bacteria</taxon>
        <taxon>Pseudomonadati</taxon>
        <taxon>Myxococcota</taxon>
        <taxon>Polyangia</taxon>
        <taxon>Nannocystales</taxon>
        <taxon>Nannocystaceae</taxon>
        <taxon>Nannocystis</taxon>
    </lineage>
</organism>
<dbReference type="InterPro" id="IPR036390">
    <property type="entry name" value="WH_DNA-bd_sf"/>
</dbReference>
<dbReference type="InterPro" id="IPR005119">
    <property type="entry name" value="LysR_subst-bd"/>
</dbReference>
<evidence type="ECO:0000256" key="2">
    <source>
        <dbReference type="ARBA" id="ARBA00023015"/>
    </source>
</evidence>